<dbReference type="Gene3D" id="3.90.320.10">
    <property type="match status" value="1"/>
</dbReference>
<evidence type="ECO:0000313" key="7">
    <source>
        <dbReference type="Proteomes" id="UP000199352"/>
    </source>
</evidence>
<dbReference type="InterPro" id="IPR011604">
    <property type="entry name" value="PDDEXK-like_dom_sf"/>
</dbReference>
<dbReference type="Proteomes" id="UP000199352">
    <property type="component" value="Unassembled WGS sequence"/>
</dbReference>
<keyword evidence="7" id="KW-1185">Reference proteome</keyword>
<accession>A0A1H9T2K3</accession>
<dbReference type="Pfam" id="PF12705">
    <property type="entry name" value="PDDEXK_1"/>
    <property type="match status" value="1"/>
</dbReference>
<keyword evidence="3" id="KW-0234">DNA repair</keyword>
<dbReference type="GO" id="GO:0004386">
    <property type="term" value="F:helicase activity"/>
    <property type="evidence" value="ECO:0007669"/>
    <property type="project" value="UniProtKB-KW"/>
</dbReference>
<dbReference type="EMBL" id="FOFR01000017">
    <property type="protein sequence ID" value="SER91371.1"/>
    <property type="molecule type" value="Genomic_DNA"/>
</dbReference>
<evidence type="ECO:0000256" key="1">
    <source>
        <dbReference type="ARBA" id="ARBA00022763"/>
    </source>
</evidence>
<feature type="compositionally biased region" description="Low complexity" evidence="4">
    <location>
        <begin position="538"/>
        <end position="555"/>
    </location>
</feature>
<keyword evidence="2" id="KW-0067">ATP-binding</keyword>
<proteinExistence type="predicted"/>
<dbReference type="InterPro" id="IPR038726">
    <property type="entry name" value="PDDEXK_AddAB-type"/>
</dbReference>
<protein>
    <submittedName>
        <fullName evidence="6">PD-(D/E)XK nuclease superfamily protein</fullName>
    </submittedName>
</protein>
<name>A0A1H9T2K3_9PSEU</name>
<keyword evidence="2" id="KW-0547">Nucleotide-binding</keyword>
<feature type="domain" description="PD-(D/E)XK endonuclease-like" evidence="5">
    <location>
        <begin position="291"/>
        <end position="532"/>
    </location>
</feature>
<sequence length="555" mass="61409">MRDQAWLDAPEHAAALIRMSARDVRDPARGCPQWRASRARPAICSRPNLRKAKAPVQHTDHAVDGVLDLVEFRGRSAGRAQQEYQAAEGRRCDSGLLRWAEHAVGQYLRASAELPAVPGAVMAPWSREWAIQYEQGGLREFRVQGRRYASADGRIRELRIMHTGSLEDRGSDPAVAAVAAYVLAFGRPVLGGKWDVPLVVGKIPTEVDRIRVIDIGLLDGSWNVVFDGDRNQASAAFRTEAFPSIKAIADGREFRPGNDCARCYLRRDCPALPRRAGLLGIQDTTRRARSFSITNGRQHDRCPRQSRLRELWLPYPKEAEYDEAARLGQAVHEWLEHAHRRSPDRACGPRETPSPPDDWSVGRWAVRGDSALLGVQLIGDHALICPLRTGATITGVRPEHSTVVYDPDADVVVHAKSDLVYTDGDVLVVRETKTTSQEHERDLLRRYPQIALAVVLAAERVLGDDPALTRVELELLTPAGPFKSTFHPADPGLVQAAREVVHDLAAAWHADTEWAPRPGWACGRCEVSRWCPDRLNDTGDTTPGDLTGPDLGEAE</sequence>
<keyword evidence="2" id="KW-0347">Helicase</keyword>
<dbReference type="GO" id="GO:0006281">
    <property type="term" value="P:DNA repair"/>
    <property type="evidence" value="ECO:0007669"/>
    <property type="project" value="UniProtKB-KW"/>
</dbReference>
<evidence type="ECO:0000256" key="2">
    <source>
        <dbReference type="ARBA" id="ARBA00022806"/>
    </source>
</evidence>
<organism evidence="6 7">
    <name type="scientific">Lentzea xinjiangensis</name>
    <dbReference type="NCBI Taxonomy" id="402600"/>
    <lineage>
        <taxon>Bacteria</taxon>
        <taxon>Bacillati</taxon>
        <taxon>Actinomycetota</taxon>
        <taxon>Actinomycetes</taxon>
        <taxon>Pseudonocardiales</taxon>
        <taxon>Pseudonocardiaceae</taxon>
        <taxon>Lentzea</taxon>
    </lineage>
</organism>
<dbReference type="STRING" id="402600.SAMN05216188_117111"/>
<feature type="region of interest" description="Disordered" evidence="4">
    <location>
        <begin position="341"/>
        <end position="361"/>
    </location>
</feature>
<reference evidence="7" key="1">
    <citation type="submission" date="2016-10" db="EMBL/GenBank/DDBJ databases">
        <authorList>
            <person name="Varghese N."/>
            <person name="Submissions S."/>
        </authorList>
    </citation>
    <scope>NUCLEOTIDE SEQUENCE [LARGE SCALE GENOMIC DNA]</scope>
    <source>
        <strain evidence="7">CGMCC 4.3525</strain>
    </source>
</reference>
<gene>
    <name evidence="6" type="ORF">SAMN05216188_117111</name>
</gene>
<evidence type="ECO:0000259" key="5">
    <source>
        <dbReference type="Pfam" id="PF12705"/>
    </source>
</evidence>
<dbReference type="AlphaFoldDB" id="A0A1H9T2K3"/>
<evidence type="ECO:0000313" key="6">
    <source>
        <dbReference type="EMBL" id="SER91371.1"/>
    </source>
</evidence>
<evidence type="ECO:0000256" key="3">
    <source>
        <dbReference type="ARBA" id="ARBA00023204"/>
    </source>
</evidence>
<feature type="region of interest" description="Disordered" evidence="4">
    <location>
        <begin position="533"/>
        <end position="555"/>
    </location>
</feature>
<dbReference type="OrthoDB" id="3588062at2"/>
<evidence type="ECO:0000256" key="4">
    <source>
        <dbReference type="SAM" id="MobiDB-lite"/>
    </source>
</evidence>
<keyword evidence="1" id="KW-0227">DNA damage</keyword>
<keyword evidence="2" id="KW-0378">Hydrolase</keyword>